<protein>
    <submittedName>
        <fullName evidence="1">Uncharacterized protein</fullName>
    </submittedName>
</protein>
<evidence type="ECO:0000313" key="2">
    <source>
        <dbReference type="Proteomes" id="UP000266669"/>
    </source>
</evidence>
<gene>
    <name evidence="1" type="ORF">DLM78_16765</name>
</gene>
<accession>A0A8B3CPY4</accession>
<name>A0A8B3CPY4_9LEPT</name>
<evidence type="ECO:0000313" key="1">
    <source>
        <dbReference type="EMBL" id="RHX84393.1"/>
    </source>
</evidence>
<dbReference type="AlphaFoldDB" id="A0A8B3CPY4"/>
<comment type="caution">
    <text evidence="1">The sequence shown here is derived from an EMBL/GenBank/DDBJ whole genome shotgun (WGS) entry which is preliminary data.</text>
</comment>
<reference evidence="2" key="1">
    <citation type="submission" date="2018-05" db="EMBL/GenBank/DDBJ databases">
        <title>Leptospira yasudae sp. nov. and Leptospira stimsonii sp. nov., two pathogenic species of the genus Leptospira isolated from environmental sources.</title>
        <authorList>
            <person name="Casanovas-Massana A."/>
            <person name="Hamond C."/>
            <person name="Santos L.A."/>
            <person name="Hacker K.P."/>
            <person name="Balassiano I."/>
            <person name="Medeiros M.A."/>
            <person name="Reis M.G."/>
            <person name="Ko A.I."/>
            <person name="Wunder E.A."/>
        </authorList>
    </citation>
    <scope>NUCLEOTIDE SEQUENCE [LARGE SCALE GENOMIC DNA]</scope>
    <source>
        <strain evidence="2">AMB6-RJ</strain>
    </source>
</reference>
<sequence length="80" mass="9587">MRRAGSRSFFMPFSDSKKDKILTDLIFEKRSDCLYSDFCQRVLFRPILRINSKILAVGTLTFSHYTEQSKIHIRRMRLRL</sequence>
<proteinExistence type="predicted"/>
<dbReference type="EMBL" id="QHCS01000005">
    <property type="protein sequence ID" value="RHX84393.1"/>
    <property type="molecule type" value="Genomic_DNA"/>
</dbReference>
<organism evidence="1 2">
    <name type="scientific">Leptospira stimsonii</name>
    <dbReference type="NCBI Taxonomy" id="2202203"/>
    <lineage>
        <taxon>Bacteria</taxon>
        <taxon>Pseudomonadati</taxon>
        <taxon>Spirochaetota</taxon>
        <taxon>Spirochaetia</taxon>
        <taxon>Leptospirales</taxon>
        <taxon>Leptospiraceae</taxon>
        <taxon>Leptospira</taxon>
    </lineage>
</organism>
<dbReference type="Proteomes" id="UP000266669">
    <property type="component" value="Unassembled WGS sequence"/>
</dbReference>